<keyword evidence="2" id="KW-0902">Two-component regulatory system</keyword>
<dbReference type="InterPro" id="IPR011006">
    <property type="entry name" value="CheY-like_superfamily"/>
</dbReference>
<dbReference type="SMART" id="SM00448">
    <property type="entry name" value="REC"/>
    <property type="match status" value="1"/>
</dbReference>
<dbReference type="Gene3D" id="3.40.50.2300">
    <property type="match status" value="1"/>
</dbReference>
<evidence type="ECO:0000256" key="1">
    <source>
        <dbReference type="ARBA" id="ARBA00022553"/>
    </source>
</evidence>
<evidence type="ECO:0000313" key="8">
    <source>
        <dbReference type="EMBL" id="NIA72231.1"/>
    </source>
</evidence>
<dbReference type="InterPro" id="IPR001789">
    <property type="entry name" value="Sig_transdc_resp-reg_receiver"/>
</dbReference>
<accession>A0A967F3M4</accession>
<protein>
    <submittedName>
        <fullName evidence="8">Response regulator transcription factor</fullName>
    </submittedName>
</protein>
<reference evidence="8" key="1">
    <citation type="submission" date="2020-03" db="EMBL/GenBank/DDBJ databases">
        <title>Genome of Pelagibius litoralis DSM 21314T.</title>
        <authorList>
            <person name="Wang G."/>
        </authorList>
    </citation>
    <scope>NUCLEOTIDE SEQUENCE</scope>
    <source>
        <strain evidence="8">DSM 21314</strain>
    </source>
</reference>
<comment type="caution">
    <text evidence="8">The sequence shown here is derived from an EMBL/GenBank/DDBJ whole genome shotgun (WGS) entry which is preliminary data.</text>
</comment>
<sequence length="275" mass="30775">MIIAEDNDKLRHLYSEMFQAAGFKVMHASDGEKAISLLHKIVNPQLIILDVMMPRMDGIETCARIRKMQGLRPCPILFLTALDSPDTILECLNAGGDDYLVKSAPMAEIVERVQYWARKGSSDDGTERRKKAIKELKSLSAEDASLNTAKAADEIAGENATLDLIATFIKATNEAFSEKDETFYRFGYLVGLLNSYVKHDPARDGRFSRLLRNLVYRTDFVDRKEIDALLDNYERIVNQSQFKEGWKHGQNVAADIGVPQTAQQQAALNSRAASS</sequence>
<dbReference type="PANTHER" id="PTHR48111:SF1">
    <property type="entry name" value="TWO-COMPONENT RESPONSE REGULATOR ORR33"/>
    <property type="match status" value="1"/>
</dbReference>
<keyword evidence="3" id="KW-0805">Transcription regulation</keyword>
<dbReference type="Proteomes" id="UP000761264">
    <property type="component" value="Unassembled WGS sequence"/>
</dbReference>
<evidence type="ECO:0000256" key="6">
    <source>
        <dbReference type="PROSITE-ProRule" id="PRU00169"/>
    </source>
</evidence>
<organism evidence="8 9">
    <name type="scientific">Pelagibius litoralis</name>
    <dbReference type="NCBI Taxonomy" id="374515"/>
    <lineage>
        <taxon>Bacteria</taxon>
        <taxon>Pseudomonadati</taxon>
        <taxon>Pseudomonadota</taxon>
        <taxon>Alphaproteobacteria</taxon>
        <taxon>Rhodospirillales</taxon>
        <taxon>Rhodovibrionaceae</taxon>
        <taxon>Pelagibius</taxon>
    </lineage>
</organism>
<dbReference type="PROSITE" id="PS50110">
    <property type="entry name" value="RESPONSE_REGULATORY"/>
    <property type="match status" value="1"/>
</dbReference>
<dbReference type="InterPro" id="IPR039420">
    <property type="entry name" value="WalR-like"/>
</dbReference>
<dbReference type="AlphaFoldDB" id="A0A967F3M4"/>
<evidence type="ECO:0000313" key="9">
    <source>
        <dbReference type="Proteomes" id="UP000761264"/>
    </source>
</evidence>
<keyword evidence="5" id="KW-0804">Transcription</keyword>
<dbReference type="GO" id="GO:0005829">
    <property type="term" value="C:cytosol"/>
    <property type="evidence" value="ECO:0007669"/>
    <property type="project" value="TreeGrafter"/>
</dbReference>
<dbReference type="Pfam" id="PF00072">
    <property type="entry name" value="Response_reg"/>
    <property type="match status" value="1"/>
</dbReference>
<feature type="domain" description="Response regulatory" evidence="7">
    <location>
        <begin position="1"/>
        <end position="117"/>
    </location>
</feature>
<name>A0A967F3M4_9PROT</name>
<keyword evidence="1 6" id="KW-0597">Phosphoprotein</keyword>
<evidence type="ECO:0000256" key="4">
    <source>
        <dbReference type="ARBA" id="ARBA00023125"/>
    </source>
</evidence>
<evidence type="ECO:0000256" key="2">
    <source>
        <dbReference type="ARBA" id="ARBA00023012"/>
    </source>
</evidence>
<dbReference type="SUPFAM" id="SSF52172">
    <property type="entry name" value="CheY-like"/>
    <property type="match status" value="1"/>
</dbReference>
<dbReference type="GO" id="GO:0006355">
    <property type="term" value="P:regulation of DNA-templated transcription"/>
    <property type="evidence" value="ECO:0007669"/>
    <property type="project" value="TreeGrafter"/>
</dbReference>
<dbReference type="CDD" id="cd17574">
    <property type="entry name" value="REC_OmpR"/>
    <property type="match status" value="1"/>
</dbReference>
<dbReference type="PANTHER" id="PTHR48111">
    <property type="entry name" value="REGULATOR OF RPOS"/>
    <property type="match status" value="1"/>
</dbReference>
<evidence type="ECO:0000256" key="5">
    <source>
        <dbReference type="ARBA" id="ARBA00023163"/>
    </source>
</evidence>
<dbReference type="GO" id="GO:0032993">
    <property type="term" value="C:protein-DNA complex"/>
    <property type="evidence" value="ECO:0007669"/>
    <property type="project" value="TreeGrafter"/>
</dbReference>
<keyword evidence="9" id="KW-1185">Reference proteome</keyword>
<gene>
    <name evidence="8" type="ORF">HBA54_26930</name>
</gene>
<evidence type="ECO:0000256" key="3">
    <source>
        <dbReference type="ARBA" id="ARBA00023015"/>
    </source>
</evidence>
<dbReference type="EMBL" id="JAAQPH010000036">
    <property type="protein sequence ID" value="NIA72231.1"/>
    <property type="molecule type" value="Genomic_DNA"/>
</dbReference>
<proteinExistence type="predicted"/>
<feature type="modified residue" description="4-aspartylphosphate" evidence="6">
    <location>
        <position position="50"/>
    </location>
</feature>
<evidence type="ECO:0000259" key="7">
    <source>
        <dbReference type="PROSITE" id="PS50110"/>
    </source>
</evidence>
<dbReference type="GO" id="GO:0000976">
    <property type="term" value="F:transcription cis-regulatory region binding"/>
    <property type="evidence" value="ECO:0007669"/>
    <property type="project" value="TreeGrafter"/>
</dbReference>
<dbReference type="GO" id="GO:0000156">
    <property type="term" value="F:phosphorelay response regulator activity"/>
    <property type="evidence" value="ECO:0007669"/>
    <property type="project" value="TreeGrafter"/>
</dbReference>
<keyword evidence="4" id="KW-0238">DNA-binding</keyword>